<gene>
    <name evidence="2" type="ORF">KI688_002952</name>
</gene>
<dbReference type="InterPro" id="IPR032675">
    <property type="entry name" value="LRR_dom_sf"/>
</dbReference>
<evidence type="ECO:0000313" key="3">
    <source>
        <dbReference type="Proteomes" id="UP000707451"/>
    </source>
</evidence>
<keyword evidence="3" id="KW-1185">Reference proteome</keyword>
<comment type="caution">
    <text evidence="2">The sequence shown here is derived from an EMBL/GenBank/DDBJ whole genome shotgun (WGS) entry which is preliminary data.</text>
</comment>
<protein>
    <recommendedName>
        <fullName evidence="4">F-box domain-containing protein</fullName>
    </recommendedName>
</protein>
<feature type="region of interest" description="Disordered" evidence="1">
    <location>
        <begin position="97"/>
        <end position="121"/>
    </location>
</feature>
<feature type="compositionally biased region" description="Polar residues" evidence="1">
    <location>
        <begin position="110"/>
        <end position="121"/>
    </location>
</feature>
<organism evidence="2 3">
    <name type="scientific">Linnemannia hyalina</name>
    <dbReference type="NCBI Taxonomy" id="64524"/>
    <lineage>
        <taxon>Eukaryota</taxon>
        <taxon>Fungi</taxon>
        <taxon>Fungi incertae sedis</taxon>
        <taxon>Mucoromycota</taxon>
        <taxon>Mortierellomycotina</taxon>
        <taxon>Mortierellomycetes</taxon>
        <taxon>Mortierellales</taxon>
        <taxon>Mortierellaceae</taxon>
        <taxon>Linnemannia</taxon>
    </lineage>
</organism>
<evidence type="ECO:0008006" key="4">
    <source>
        <dbReference type="Google" id="ProtNLM"/>
    </source>
</evidence>
<sequence>MISPASQFFSIPELFQALEPLLSTPSVVALAQVNHKLNEIYTPLIYQTISIRSKPAKNVFDSLDSLDMSFRYARKMTLNGILCGPYSRSLKSFEDQYHHTSQPCSPPIDTHQQLPPSPPRMSNLTQLQSYGSYLRQADATYTHDYYSGDYLAHLCHILRFCPQLVDLSMRDVPVHNEQDILLITRTLSGLDSLRDVKLDLRLCSRSTLRSKVFSPIFFALPRGLETLDLTLQSQISSDVRPAASNEASKVTAEQSRRRQEPLCRLRSWLGLETAKHDLESITAFLSHCPELERLRVPEYLSEEDIPEIATVITTSCPKLKHIHHWYSGQDPLAVMLTTLITTMAQDTLVSLEYGGAEDENHRLGTSLQRHFGSLKSIIMRVCYHMESATIQTILAGCRELEELTIEGGYDPHEIRLADAVAQQWASTKIRRLVIEINIGDIEDLRKETFYSRPLPIVFNDTTVDRMRQLKRLYQQIGSLHELENLDLRITVPAGAMDGQDNFLCYRNVSFPGLMALADEEAGRPGYLHLLAGLKNLRTLQGSFSANTEETKLTIDQDVCTWIHQHWPRIEKIAFFSRGTTLTAPFQWLVDQRANIQTPLDLFE</sequence>
<proteinExistence type="predicted"/>
<dbReference type="AlphaFoldDB" id="A0A9P7XR31"/>
<accession>A0A9P7XR31</accession>
<dbReference type="EMBL" id="JAHRHY010000013">
    <property type="protein sequence ID" value="KAG9064693.1"/>
    <property type="molecule type" value="Genomic_DNA"/>
</dbReference>
<evidence type="ECO:0000256" key="1">
    <source>
        <dbReference type="SAM" id="MobiDB-lite"/>
    </source>
</evidence>
<dbReference type="Proteomes" id="UP000707451">
    <property type="component" value="Unassembled WGS sequence"/>
</dbReference>
<dbReference type="SUPFAM" id="SSF52047">
    <property type="entry name" value="RNI-like"/>
    <property type="match status" value="1"/>
</dbReference>
<reference evidence="2" key="1">
    <citation type="submission" date="2021-06" db="EMBL/GenBank/DDBJ databases">
        <title>Genome Sequence of Mortierella hyaline Strain SCG-10, a Cold-Adapted, Nitrate-Reducing Fungus Isolated from Soil in Minnesota, USA.</title>
        <authorList>
            <person name="Aldossari N."/>
        </authorList>
    </citation>
    <scope>NUCLEOTIDE SEQUENCE</scope>
    <source>
        <strain evidence="2">SCG-10</strain>
    </source>
</reference>
<evidence type="ECO:0000313" key="2">
    <source>
        <dbReference type="EMBL" id="KAG9064693.1"/>
    </source>
</evidence>
<dbReference type="Gene3D" id="3.80.10.10">
    <property type="entry name" value="Ribonuclease Inhibitor"/>
    <property type="match status" value="1"/>
</dbReference>
<dbReference type="OrthoDB" id="550575at2759"/>
<name>A0A9P7XR31_9FUNG</name>